<keyword evidence="1" id="KW-1133">Transmembrane helix</keyword>
<proteinExistence type="predicted"/>
<keyword evidence="1" id="KW-0812">Transmembrane</keyword>
<feature type="transmembrane region" description="Helical" evidence="1">
    <location>
        <begin position="9"/>
        <end position="31"/>
    </location>
</feature>
<accession>L2GRB6</accession>
<dbReference type="VEuPathDB" id="MicrosporidiaDB:VCUG_02312"/>
<feature type="transmembrane region" description="Helical" evidence="1">
    <location>
        <begin position="198"/>
        <end position="220"/>
    </location>
</feature>
<sequence length="236" mass="27832">MLYGRKLKFALNVLIPFIFIHIKNAALSYYLKKCKPAREPLFRTINTAADFIIMSLSFIGGVFVYRKLFIRDFKFINRNRMLCMLALSFALVLTFVKLRMHRLFFSEYRICLNARKRLIEYCEMFFEKIVMFPCLDELVFRKYLFGDIKGDKCFNNNVREKSVRNTTYVLLFALFNSVVYGLTYCAIFGFNYDNLFQFFSYGMCLCIVYDVTCFSVCLAVRMCYGVISAFGEVVFI</sequence>
<name>L2GRB6_VAVCU</name>
<dbReference type="EMBL" id="GL877457">
    <property type="protein sequence ID" value="ELA46201.1"/>
    <property type="molecule type" value="Genomic_DNA"/>
</dbReference>
<evidence type="ECO:0000313" key="3">
    <source>
        <dbReference type="Proteomes" id="UP000011081"/>
    </source>
</evidence>
<keyword evidence="3" id="KW-1185">Reference proteome</keyword>
<organism evidence="2 3">
    <name type="scientific">Vavraia culicis (isolate floridensis)</name>
    <name type="common">Microsporidian parasite</name>
    <dbReference type="NCBI Taxonomy" id="948595"/>
    <lineage>
        <taxon>Eukaryota</taxon>
        <taxon>Fungi</taxon>
        <taxon>Fungi incertae sedis</taxon>
        <taxon>Microsporidia</taxon>
        <taxon>Pleistophoridae</taxon>
        <taxon>Vavraia</taxon>
    </lineage>
</organism>
<evidence type="ECO:0000313" key="2">
    <source>
        <dbReference type="EMBL" id="ELA46201.1"/>
    </source>
</evidence>
<keyword evidence="1" id="KW-0472">Membrane</keyword>
<protein>
    <submittedName>
        <fullName evidence="2">Uncharacterized protein</fullName>
    </submittedName>
</protein>
<feature type="transmembrane region" description="Helical" evidence="1">
    <location>
        <begin position="51"/>
        <end position="69"/>
    </location>
</feature>
<gene>
    <name evidence="2" type="ORF">VCUG_02312</name>
</gene>
<dbReference type="HOGENOM" id="CLU_1176190_0_0_1"/>
<dbReference type="RefSeq" id="XP_008075322.1">
    <property type="nucleotide sequence ID" value="XM_008077131.1"/>
</dbReference>
<dbReference type="AlphaFoldDB" id="L2GRB6"/>
<dbReference type="InParanoid" id="L2GRB6"/>
<dbReference type="GeneID" id="19880176"/>
<feature type="transmembrane region" description="Helical" evidence="1">
    <location>
        <begin position="168"/>
        <end position="192"/>
    </location>
</feature>
<reference evidence="3" key="1">
    <citation type="submission" date="2011-03" db="EMBL/GenBank/DDBJ databases">
        <title>The genome sequence of Vavraia culicis strain floridensis.</title>
        <authorList>
            <consortium name="The Broad Institute Genome Sequencing Platform"/>
            <person name="Cuomo C."/>
            <person name="Becnel J."/>
            <person name="Sanscrainte N."/>
            <person name="Young S.K."/>
            <person name="Zeng Q."/>
            <person name="Gargeya S."/>
            <person name="Fitzgerald M."/>
            <person name="Haas B."/>
            <person name="Abouelleil A."/>
            <person name="Alvarado L."/>
            <person name="Arachchi H.M."/>
            <person name="Berlin A."/>
            <person name="Chapman S.B."/>
            <person name="Gearin G."/>
            <person name="Goldberg J."/>
            <person name="Griggs A."/>
            <person name="Gujja S."/>
            <person name="Hansen M."/>
            <person name="Heiman D."/>
            <person name="Howarth C."/>
            <person name="Larimer J."/>
            <person name="Lui A."/>
            <person name="MacDonald P.J.P."/>
            <person name="McCowen C."/>
            <person name="Montmayeur A."/>
            <person name="Murphy C."/>
            <person name="Neiman D."/>
            <person name="Pearson M."/>
            <person name="Priest M."/>
            <person name="Roberts A."/>
            <person name="Saif S."/>
            <person name="Shea T."/>
            <person name="Sisk P."/>
            <person name="Stolte C."/>
            <person name="Sykes S."/>
            <person name="Wortman J."/>
            <person name="Nusbaum C."/>
            <person name="Birren B."/>
        </authorList>
    </citation>
    <scope>NUCLEOTIDE SEQUENCE [LARGE SCALE GENOMIC DNA]</scope>
    <source>
        <strain evidence="3">floridensis</strain>
    </source>
</reference>
<dbReference type="Proteomes" id="UP000011081">
    <property type="component" value="Unassembled WGS sequence"/>
</dbReference>
<evidence type="ECO:0000256" key="1">
    <source>
        <dbReference type="SAM" id="Phobius"/>
    </source>
</evidence>